<dbReference type="Pfam" id="PF01594">
    <property type="entry name" value="AI-2E_transport"/>
    <property type="match status" value="1"/>
</dbReference>
<feature type="transmembrane region" description="Helical" evidence="6">
    <location>
        <begin position="7"/>
        <end position="24"/>
    </location>
</feature>
<organism evidence="7 8">
    <name type="scientific">Puniceicoccus vermicola</name>
    <dbReference type="NCBI Taxonomy" id="388746"/>
    <lineage>
        <taxon>Bacteria</taxon>
        <taxon>Pseudomonadati</taxon>
        <taxon>Verrucomicrobiota</taxon>
        <taxon>Opitutia</taxon>
        <taxon>Puniceicoccales</taxon>
        <taxon>Puniceicoccaceae</taxon>
        <taxon>Puniceicoccus</taxon>
    </lineage>
</organism>
<feature type="transmembrane region" description="Helical" evidence="6">
    <location>
        <begin position="30"/>
        <end position="48"/>
    </location>
</feature>
<keyword evidence="3 6" id="KW-0812">Transmembrane</keyword>
<feature type="transmembrane region" description="Helical" evidence="6">
    <location>
        <begin position="60"/>
        <end position="81"/>
    </location>
</feature>
<feature type="transmembrane region" description="Helical" evidence="6">
    <location>
        <begin position="256"/>
        <end position="277"/>
    </location>
</feature>
<evidence type="ECO:0000256" key="1">
    <source>
        <dbReference type="ARBA" id="ARBA00004141"/>
    </source>
</evidence>
<protein>
    <submittedName>
        <fullName evidence="7">AI-2E family transporter</fullName>
    </submittedName>
</protein>
<dbReference type="PANTHER" id="PTHR21716">
    <property type="entry name" value="TRANSMEMBRANE PROTEIN"/>
    <property type="match status" value="1"/>
</dbReference>
<name>A0A7X1AXJ5_9BACT</name>
<proteinExistence type="inferred from homology"/>
<keyword evidence="8" id="KW-1185">Reference proteome</keyword>
<dbReference type="AlphaFoldDB" id="A0A7X1AXJ5"/>
<accession>A0A7X1AXJ5</accession>
<feature type="transmembrane region" description="Helical" evidence="6">
    <location>
        <begin position="221"/>
        <end position="244"/>
    </location>
</feature>
<evidence type="ECO:0000256" key="6">
    <source>
        <dbReference type="SAM" id="Phobius"/>
    </source>
</evidence>
<gene>
    <name evidence="7" type="ORF">H5P30_08105</name>
</gene>
<dbReference type="EMBL" id="JACHVA010000075">
    <property type="protein sequence ID" value="MBC2601739.1"/>
    <property type="molecule type" value="Genomic_DNA"/>
</dbReference>
<sequence>MKLLRVAMAMIIVFLVFHLLYVGQSLLLPLVIAGAVAYLISIFGRTISSVRIGKWSIPHPLAVVLALAVILLSLSFVVQLITVNIGKVVNAAPGYQQNLEVLINKGYTFFGVEQAPNLKEFLGQFDVRKYLQSFGGTVRALLSSTGIIIVYLVFLLLEQRTFPGKIRSLVTDPDRQDDTFAIMEKIRDDIRLYIGIKVLTSAATGLLSYLVLHFVGVSFASFWAVLIFLLNFIPTIGSIIATAFPSLLALVQFETMGPFIVTASVLTTIQFCVGSLIEPKLMGNRLNLSPIIILVSLGLWGSIWGIPGMFLCVPITVIIMIVCSYFPETRFVAILLSGNGKVGGLNRQISDLSDHQSGEERELDLAKE</sequence>
<comment type="similarity">
    <text evidence="2">Belongs to the autoinducer-2 exporter (AI-2E) (TC 2.A.86) family.</text>
</comment>
<evidence type="ECO:0000313" key="7">
    <source>
        <dbReference type="EMBL" id="MBC2601739.1"/>
    </source>
</evidence>
<evidence type="ECO:0000256" key="3">
    <source>
        <dbReference type="ARBA" id="ARBA00022692"/>
    </source>
</evidence>
<keyword evidence="4 6" id="KW-1133">Transmembrane helix</keyword>
<dbReference type="GO" id="GO:0055085">
    <property type="term" value="P:transmembrane transport"/>
    <property type="evidence" value="ECO:0007669"/>
    <property type="project" value="TreeGrafter"/>
</dbReference>
<feature type="transmembrane region" description="Helical" evidence="6">
    <location>
        <begin position="192"/>
        <end position="215"/>
    </location>
</feature>
<comment type="caution">
    <text evidence="7">The sequence shown here is derived from an EMBL/GenBank/DDBJ whole genome shotgun (WGS) entry which is preliminary data.</text>
</comment>
<evidence type="ECO:0000256" key="5">
    <source>
        <dbReference type="ARBA" id="ARBA00023136"/>
    </source>
</evidence>
<evidence type="ECO:0000313" key="8">
    <source>
        <dbReference type="Proteomes" id="UP000525652"/>
    </source>
</evidence>
<comment type="subcellular location">
    <subcellularLocation>
        <location evidence="1">Membrane</location>
        <topology evidence="1">Multi-pass membrane protein</topology>
    </subcellularLocation>
</comment>
<dbReference type="RefSeq" id="WP_185692447.1">
    <property type="nucleotide sequence ID" value="NZ_JACHVA010000075.1"/>
</dbReference>
<evidence type="ECO:0000256" key="2">
    <source>
        <dbReference type="ARBA" id="ARBA00009773"/>
    </source>
</evidence>
<dbReference type="GO" id="GO:0016020">
    <property type="term" value="C:membrane"/>
    <property type="evidence" value="ECO:0007669"/>
    <property type="project" value="UniProtKB-SubCell"/>
</dbReference>
<keyword evidence="5 6" id="KW-0472">Membrane</keyword>
<dbReference type="Proteomes" id="UP000525652">
    <property type="component" value="Unassembled WGS sequence"/>
</dbReference>
<dbReference type="PANTHER" id="PTHR21716:SF64">
    <property type="entry name" value="AI-2 TRANSPORT PROTEIN TQSA"/>
    <property type="match status" value="1"/>
</dbReference>
<reference evidence="7 8" key="1">
    <citation type="submission" date="2020-07" db="EMBL/GenBank/DDBJ databases">
        <authorList>
            <person name="Feng X."/>
        </authorList>
    </citation>
    <scope>NUCLEOTIDE SEQUENCE [LARGE SCALE GENOMIC DNA]</scope>
    <source>
        <strain evidence="7 8">JCM14086</strain>
    </source>
</reference>
<feature type="transmembrane region" description="Helical" evidence="6">
    <location>
        <begin position="138"/>
        <end position="157"/>
    </location>
</feature>
<evidence type="ECO:0000256" key="4">
    <source>
        <dbReference type="ARBA" id="ARBA00022989"/>
    </source>
</evidence>
<feature type="transmembrane region" description="Helical" evidence="6">
    <location>
        <begin position="297"/>
        <end position="326"/>
    </location>
</feature>
<dbReference type="InterPro" id="IPR002549">
    <property type="entry name" value="AI-2E-like"/>
</dbReference>